<sequence length="580" mass="63927">MSRNPFPRSYKYLNMGSSDHIDNTSPNPPRRGFWHFLRHNLTIVLAFSTGLACVVSVIIFTSWLSNQVLHCPDWSVDCHVSRRIHLISGQIGTVQGLITAVFAIGLAALAYAAHAFSESALWPLLNKQSFTIREMGTYIEASRGSILSSPLALLAARNFDSSLVILCTVLITLAPLSGAPLVGYVYDQRNLSVEFKSVYQPGGGIGVFFTQQNPPGPRRDAAQSLYTSWAFNLSSEPMPEYRNWFIDRRSLLDRGNMTVGAVMLKQNISCKGWKAEPTDKKTHLRFKTKMATHNRTKHHEHSEEVQVRDQPRLAVWTHDYAFHSPTRTSATIIFAALNGTIEDGLTTTNLPDNASIVSISSIACEIDINLIDETLTVGSGAPFPTTPINSIKSLQEPGGKEAKNSTWNELALWFAVAPVANGASVYGAQPMYSYNHDWIPLRYTSVNGGSNAGWTIPYIKNFIQVSIGASMLGETNKFADGKPIVMPSLSLTLKLDPTRTLLLLIPPLVILALGSLLIAWNISFYRRRDIPIMRKASLCEILKSAQTEDVKAPRTSPERASVLALCSKADDGDRLADRLP</sequence>
<reference evidence="1" key="1">
    <citation type="journal article" date="2020" name="Stud. Mycol.">
        <title>101 Dothideomycetes genomes: a test case for predicting lifestyles and emergence of pathogens.</title>
        <authorList>
            <person name="Haridas S."/>
            <person name="Albert R."/>
            <person name="Binder M."/>
            <person name="Bloem J."/>
            <person name="Labutti K."/>
            <person name="Salamov A."/>
            <person name="Andreopoulos B."/>
            <person name="Baker S."/>
            <person name="Barry K."/>
            <person name="Bills G."/>
            <person name="Bluhm B."/>
            <person name="Cannon C."/>
            <person name="Castanera R."/>
            <person name="Culley D."/>
            <person name="Daum C."/>
            <person name="Ezra D."/>
            <person name="Gonzalez J."/>
            <person name="Henrissat B."/>
            <person name="Kuo A."/>
            <person name="Liang C."/>
            <person name="Lipzen A."/>
            <person name="Lutzoni F."/>
            <person name="Magnuson J."/>
            <person name="Mondo S."/>
            <person name="Nolan M."/>
            <person name="Ohm R."/>
            <person name="Pangilinan J."/>
            <person name="Park H.-J."/>
            <person name="Ramirez L."/>
            <person name="Alfaro M."/>
            <person name="Sun H."/>
            <person name="Tritt A."/>
            <person name="Yoshinaga Y."/>
            <person name="Zwiers L.-H."/>
            <person name="Turgeon B."/>
            <person name="Goodwin S."/>
            <person name="Spatafora J."/>
            <person name="Crous P."/>
            <person name="Grigoriev I."/>
        </authorList>
    </citation>
    <scope>NUCLEOTIDE SEQUENCE</scope>
    <source>
        <strain evidence="1">ATCC 200398</strain>
    </source>
</reference>
<dbReference type="Proteomes" id="UP000799755">
    <property type="component" value="Unassembled WGS sequence"/>
</dbReference>
<dbReference type="EMBL" id="MU003497">
    <property type="protein sequence ID" value="KAF2474863.1"/>
    <property type="molecule type" value="Genomic_DNA"/>
</dbReference>
<name>A0ACB6R7S9_9PLEO</name>
<keyword evidence="2" id="KW-1185">Reference proteome</keyword>
<accession>A0ACB6R7S9</accession>
<protein>
    <submittedName>
        <fullName evidence="1">Uncharacterized protein</fullName>
    </submittedName>
</protein>
<organism evidence="1 2">
    <name type="scientific">Lindgomyces ingoldianus</name>
    <dbReference type="NCBI Taxonomy" id="673940"/>
    <lineage>
        <taxon>Eukaryota</taxon>
        <taxon>Fungi</taxon>
        <taxon>Dikarya</taxon>
        <taxon>Ascomycota</taxon>
        <taxon>Pezizomycotina</taxon>
        <taxon>Dothideomycetes</taxon>
        <taxon>Pleosporomycetidae</taxon>
        <taxon>Pleosporales</taxon>
        <taxon>Lindgomycetaceae</taxon>
        <taxon>Lindgomyces</taxon>
    </lineage>
</organism>
<gene>
    <name evidence="1" type="ORF">BDR25DRAFT_332172</name>
</gene>
<proteinExistence type="predicted"/>
<evidence type="ECO:0000313" key="2">
    <source>
        <dbReference type="Proteomes" id="UP000799755"/>
    </source>
</evidence>
<comment type="caution">
    <text evidence="1">The sequence shown here is derived from an EMBL/GenBank/DDBJ whole genome shotgun (WGS) entry which is preliminary data.</text>
</comment>
<evidence type="ECO:0000313" key="1">
    <source>
        <dbReference type="EMBL" id="KAF2474863.1"/>
    </source>
</evidence>